<dbReference type="SUPFAM" id="SSF53448">
    <property type="entry name" value="Nucleotide-diphospho-sugar transferases"/>
    <property type="match status" value="1"/>
</dbReference>
<dbReference type="STRING" id="555512.SAMN04487993_102061"/>
<dbReference type="Proteomes" id="UP000199093">
    <property type="component" value="Unassembled WGS sequence"/>
</dbReference>
<dbReference type="Pfam" id="PF00535">
    <property type="entry name" value="Glycos_transf_2"/>
    <property type="match status" value="1"/>
</dbReference>
<dbReference type="EMBL" id="FNEJ01000020">
    <property type="protein sequence ID" value="SDJ16991.1"/>
    <property type="molecule type" value="Genomic_DNA"/>
</dbReference>
<dbReference type="OrthoDB" id="5291101at2"/>
<reference evidence="2 3" key="1">
    <citation type="submission" date="2016-10" db="EMBL/GenBank/DDBJ databases">
        <authorList>
            <person name="de Groot N.N."/>
        </authorList>
    </citation>
    <scope>NUCLEOTIDE SEQUENCE [LARGE SCALE GENOMIC DNA]</scope>
    <source>
        <strain evidence="2 3">DSM 26424</strain>
    </source>
</reference>
<keyword evidence="3" id="KW-1185">Reference proteome</keyword>
<dbReference type="InterPro" id="IPR029044">
    <property type="entry name" value="Nucleotide-diphossugar_trans"/>
</dbReference>
<dbReference type="GO" id="GO:0016740">
    <property type="term" value="F:transferase activity"/>
    <property type="evidence" value="ECO:0007669"/>
    <property type="project" value="UniProtKB-KW"/>
</dbReference>
<dbReference type="AlphaFoldDB" id="A0A1G8RJ71"/>
<evidence type="ECO:0000313" key="3">
    <source>
        <dbReference type="Proteomes" id="UP000199093"/>
    </source>
</evidence>
<feature type="domain" description="Glycosyltransferase 2-like" evidence="1">
    <location>
        <begin position="5"/>
        <end position="123"/>
    </location>
</feature>
<dbReference type="InterPro" id="IPR050834">
    <property type="entry name" value="Glycosyltransf_2"/>
</dbReference>
<keyword evidence="2" id="KW-0808">Transferase</keyword>
<protein>
    <submittedName>
        <fullName evidence="2">Glycosyl transferase family 2</fullName>
    </submittedName>
</protein>
<dbReference type="CDD" id="cd00761">
    <property type="entry name" value="Glyco_tranf_GTA_type"/>
    <property type="match status" value="1"/>
</dbReference>
<dbReference type="InterPro" id="IPR001173">
    <property type="entry name" value="Glyco_trans_2-like"/>
</dbReference>
<evidence type="ECO:0000313" key="2">
    <source>
        <dbReference type="EMBL" id="SDJ16991.1"/>
    </source>
</evidence>
<organism evidence="2 3">
    <name type="scientific">Salipiger marinus</name>
    <dbReference type="NCBI Taxonomy" id="555512"/>
    <lineage>
        <taxon>Bacteria</taxon>
        <taxon>Pseudomonadati</taxon>
        <taxon>Pseudomonadota</taxon>
        <taxon>Alphaproteobacteria</taxon>
        <taxon>Rhodobacterales</taxon>
        <taxon>Roseobacteraceae</taxon>
        <taxon>Salipiger</taxon>
    </lineage>
</organism>
<dbReference type="RefSeq" id="WP_089850126.1">
    <property type="nucleotide sequence ID" value="NZ_FNEJ01000020.1"/>
</dbReference>
<name>A0A1G8RJ71_9RHOB</name>
<evidence type="ECO:0000259" key="1">
    <source>
        <dbReference type="Pfam" id="PF00535"/>
    </source>
</evidence>
<dbReference type="Gene3D" id="3.90.550.10">
    <property type="entry name" value="Spore Coat Polysaccharide Biosynthesis Protein SpsA, Chain A"/>
    <property type="match status" value="1"/>
</dbReference>
<dbReference type="PANTHER" id="PTHR43685:SF2">
    <property type="entry name" value="GLYCOSYLTRANSFERASE 2-LIKE DOMAIN-CONTAINING PROTEIN"/>
    <property type="match status" value="1"/>
</dbReference>
<gene>
    <name evidence="2" type="ORF">SAMN04487993_102061</name>
</gene>
<proteinExistence type="predicted"/>
<sequence>MPRFSIVVPCYNAAFTISETIDSLRAQTEGDWEVLIIDDASYDDTRLAAVCASRGDPRFIFLENQGVGQAAARNMAIDYANGDIIAFCDADDIWHPEKLARLDELFRDSSIDAAYARVEFCNGPQICSVTSVPGGDLTVARLVQDNPVCTMSNVAVRAEVLAASGGFNEDMTHAEDLEWLIRLVGDGHRMVGLDEALVQFRTNPTGLSMDVTGVKEGRRVALATAARYGVFSDRRAEAIHLRHLARRALRVGAPPMQALRLACAGFCESPRGWFSDLRRGAETLCGAFVAPLLPRPLRTALFCH</sequence>
<accession>A0A1G8RJ71</accession>
<dbReference type="PANTHER" id="PTHR43685">
    <property type="entry name" value="GLYCOSYLTRANSFERASE"/>
    <property type="match status" value="1"/>
</dbReference>